<evidence type="ECO:0000313" key="2">
    <source>
        <dbReference type="EMBL" id="MDO6415718.1"/>
    </source>
</evidence>
<dbReference type="EMBL" id="JAUOTP010000007">
    <property type="protein sequence ID" value="MDO6415718.1"/>
    <property type="molecule type" value="Genomic_DNA"/>
</dbReference>
<reference evidence="2" key="1">
    <citation type="submission" date="2023-07" db="EMBL/GenBank/DDBJ databases">
        <authorList>
            <person name="Kim M."/>
        </authorList>
    </citation>
    <scope>NUCLEOTIDE SEQUENCE</scope>
    <source>
        <strain evidence="2">BIUV-7</strain>
    </source>
</reference>
<keyword evidence="1" id="KW-0732">Signal</keyword>
<accession>A0ABT8YBK3</accession>
<evidence type="ECO:0000256" key="1">
    <source>
        <dbReference type="SAM" id="SignalP"/>
    </source>
</evidence>
<comment type="caution">
    <text evidence="2">The sequence shown here is derived from an EMBL/GenBank/DDBJ whole genome shotgun (WGS) entry which is preliminary data.</text>
</comment>
<proteinExistence type="predicted"/>
<feature type="chain" id="PRO_5046313477" description="PRC-barrel domain-containing protein" evidence="1">
    <location>
        <begin position="21"/>
        <end position="187"/>
    </location>
</feature>
<evidence type="ECO:0000313" key="3">
    <source>
        <dbReference type="Proteomes" id="UP001169764"/>
    </source>
</evidence>
<protein>
    <recommendedName>
        <fullName evidence="4">PRC-barrel domain-containing protein</fullName>
    </recommendedName>
</protein>
<sequence length="187" mass="17631">MFRKLILMSGAALLAAPALAQTAAPADATAAPAAAATPGAGVVAGAKVVDTAGADVGTIESIANGTAVLSTGAAKVSVPATSFAKGPTALVFGMTKADIEAKVAQATSAPVEITVGAVVSDPSGAKVGTVKEVAADGVTVASETAMAKLPKASFAKGASGLVIAMTPAQFDAAAKAAGGTKPTPSAS</sequence>
<gene>
    <name evidence="2" type="ORF">Q4F19_15110</name>
</gene>
<name>A0ABT8YBK3_9SPHN</name>
<evidence type="ECO:0008006" key="4">
    <source>
        <dbReference type="Google" id="ProtNLM"/>
    </source>
</evidence>
<feature type="signal peptide" evidence="1">
    <location>
        <begin position="1"/>
        <end position="20"/>
    </location>
</feature>
<organism evidence="2 3">
    <name type="scientific">Sphingomonas natans</name>
    <dbReference type="NCBI Taxonomy" id="3063330"/>
    <lineage>
        <taxon>Bacteria</taxon>
        <taxon>Pseudomonadati</taxon>
        <taxon>Pseudomonadota</taxon>
        <taxon>Alphaproteobacteria</taxon>
        <taxon>Sphingomonadales</taxon>
        <taxon>Sphingomonadaceae</taxon>
        <taxon>Sphingomonas</taxon>
    </lineage>
</organism>
<dbReference type="RefSeq" id="WP_303544068.1">
    <property type="nucleotide sequence ID" value="NZ_JAUOTP010000007.1"/>
</dbReference>
<keyword evidence="3" id="KW-1185">Reference proteome</keyword>
<dbReference type="Proteomes" id="UP001169764">
    <property type="component" value="Unassembled WGS sequence"/>
</dbReference>